<feature type="transmembrane region" description="Helical" evidence="10">
    <location>
        <begin position="41"/>
        <end position="62"/>
    </location>
</feature>
<dbReference type="RefSeq" id="WP_114898668.1">
    <property type="nucleotide sequence ID" value="NZ_CP031222.1"/>
</dbReference>
<keyword evidence="8 10" id="KW-1133">Transmembrane helix</keyword>
<evidence type="ECO:0000256" key="1">
    <source>
        <dbReference type="ARBA" id="ARBA00004377"/>
    </source>
</evidence>
<evidence type="ECO:0000256" key="8">
    <source>
        <dbReference type="ARBA" id="ARBA00022989"/>
    </source>
</evidence>
<proteinExistence type="inferred from homology"/>
<dbReference type="InterPro" id="IPR007690">
    <property type="entry name" value="T2SS_GspM"/>
</dbReference>
<dbReference type="AlphaFoldDB" id="A0A345P5J9"/>
<dbReference type="Pfam" id="PF04612">
    <property type="entry name" value="T2SSM"/>
    <property type="match status" value="1"/>
</dbReference>
<keyword evidence="7" id="KW-0653">Protein transport</keyword>
<evidence type="ECO:0000256" key="7">
    <source>
        <dbReference type="ARBA" id="ARBA00022927"/>
    </source>
</evidence>
<evidence type="ECO:0000256" key="5">
    <source>
        <dbReference type="ARBA" id="ARBA00022519"/>
    </source>
</evidence>
<dbReference type="InterPro" id="IPR023229">
    <property type="entry name" value="T2SS_M_periplasmic_sf"/>
</dbReference>
<comment type="similarity">
    <text evidence="2">Belongs to the GSP M family.</text>
</comment>
<comment type="subcellular location">
    <subcellularLocation>
        <location evidence="1">Cell inner membrane</location>
        <topology evidence="1">Single-pass membrane protein</topology>
    </subcellularLocation>
</comment>
<gene>
    <name evidence="11" type="ORF">HYN46_06785</name>
</gene>
<dbReference type="GO" id="GO:0005886">
    <property type="term" value="C:plasma membrane"/>
    <property type="evidence" value="ECO:0007669"/>
    <property type="project" value="UniProtKB-SubCell"/>
</dbReference>
<keyword evidence="3" id="KW-0813">Transport</keyword>
<keyword evidence="9 10" id="KW-0472">Membrane</keyword>
<evidence type="ECO:0000256" key="6">
    <source>
        <dbReference type="ARBA" id="ARBA00022692"/>
    </source>
</evidence>
<reference evidence="11 12" key="1">
    <citation type="submission" date="2018-07" db="EMBL/GenBank/DDBJ databases">
        <title>Genome sequencing of Moraxellaceae gen. HYN0046.</title>
        <authorList>
            <person name="Kim M."/>
            <person name="Yi H."/>
        </authorList>
    </citation>
    <scope>NUCLEOTIDE SEQUENCE [LARGE SCALE GENOMIC DNA]</scope>
    <source>
        <strain evidence="11 12">HYN0046</strain>
    </source>
</reference>
<name>A0A345P5J9_9GAMM</name>
<keyword evidence="4" id="KW-1003">Cell membrane</keyword>
<evidence type="ECO:0008006" key="13">
    <source>
        <dbReference type="Google" id="ProtNLM"/>
    </source>
</evidence>
<accession>A0A345P5J9</accession>
<dbReference type="OrthoDB" id="6711229at2"/>
<dbReference type="GO" id="GO:0015627">
    <property type="term" value="C:type II protein secretion system complex"/>
    <property type="evidence" value="ECO:0007669"/>
    <property type="project" value="InterPro"/>
</dbReference>
<keyword evidence="6 10" id="KW-0812">Transmembrane</keyword>
<evidence type="ECO:0000256" key="2">
    <source>
        <dbReference type="ARBA" id="ARBA00010637"/>
    </source>
</evidence>
<keyword evidence="12" id="KW-1185">Reference proteome</keyword>
<protein>
    <recommendedName>
        <fullName evidence="13">Type II secretion system protein M</fullName>
    </recommendedName>
</protein>
<dbReference type="SUPFAM" id="SSF103054">
    <property type="entry name" value="General secretion pathway protein M, EpsM"/>
    <property type="match status" value="1"/>
</dbReference>
<sequence>MNNIFKTSIAKIETSSLVVSMNAKLAQLHAAFEQLPKRDQLALKILGGFLAIFIVFGGGYWLHHKAEVTKENADQARQLLLWMRGQAPHLQATTGVSQPLSTIIQDAAAQQGLTVTQTETAGKIAVSTSHQSFAVLGSWLTRLAQSGIQVDQLDIEQQAGGVLQLQATLTKP</sequence>
<dbReference type="EMBL" id="CP031222">
    <property type="protein sequence ID" value="AXI02558.1"/>
    <property type="molecule type" value="Genomic_DNA"/>
</dbReference>
<keyword evidence="5" id="KW-0997">Cell inner membrane</keyword>
<evidence type="ECO:0000313" key="12">
    <source>
        <dbReference type="Proteomes" id="UP000253940"/>
    </source>
</evidence>
<dbReference type="GO" id="GO:0015628">
    <property type="term" value="P:protein secretion by the type II secretion system"/>
    <property type="evidence" value="ECO:0007669"/>
    <property type="project" value="InterPro"/>
</dbReference>
<dbReference type="Gene3D" id="3.30.1360.100">
    <property type="entry name" value="General secretion pathway protein M, EpsM"/>
    <property type="match status" value="1"/>
</dbReference>
<evidence type="ECO:0000256" key="10">
    <source>
        <dbReference type="SAM" id="Phobius"/>
    </source>
</evidence>
<evidence type="ECO:0000256" key="4">
    <source>
        <dbReference type="ARBA" id="ARBA00022475"/>
    </source>
</evidence>
<evidence type="ECO:0000256" key="3">
    <source>
        <dbReference type="ARBA" id="ARBA00022448"/>
    </source>
</evidence>
<dbReference type="Proteomes" id="UP000253940">
    <property type="component" value="Chromosome"/>
</dbReference>
<evidence type="ECO:0000256" key="9">
    <source>
        <dbReference type="ARBA" id="ARBA00023136"/>
    </source>
</evidence>
<evidence type="ECO:0000313" key="11">
    <source>
        <dbReference type="EMBL" id="AXI02558.1"/>
    </source>
</evidence>
<dbReference type="KEGG" id="mbah:HYN46_06785"/>
<organism evidence="11 12">
    <name type="scientific">Aquirhabdus parva</name>
    <dbReference type="NCBI Taxonomy" id="2283318"/>
    <lineage>
        <taxon>Bacteria</taxon>
        <taxon>Pseudomonadati</taxon>
        <taxon>Pseudomonadota</taxon>
        <taxon>Gammaproteobacteria</taxon>
        <taxon>Moraxellales</taxon>
        <taxon>Moraxellaceae</taxon>
        <taxon>Aquirhabdus</taxon>
    </lineage>
</organism>